<keyword evidence="13 14" id="KW-0998">Cell outer membrane</keyword>
<evidence type="ECO:0000256" key="14">
    <source>
        <dbReference type="PROSITE-ProRule" id="PRU01360"/>
    </source>
</evidence>
<evidence type="ECO:0000256" key="2">
    <source>
        <dbReference type="ARBA" id="ARBA00009810"/>
    </source>
</evidence>
<evidence type="ECO:0000259" key="17">
    <source>
        <dbReference type="Pfam" id="PF00593"/>
    </source>
</evidence>
<protein>
    <submittedName>
        <fullName evidence="19">TonB-dependent siderophore receptor</fullName>
    </submittedName>
</protein>
<dbReference type="EMBL" id="JAEPRQ010000002">
    <property type="protein sequence ID" value="MBK4215891.1"/>
    <property type="molecule type" value="Genomic_DNA"/>
</dbReference>
<dbReference type="PROSITE" id="PS52016">
    <property type="entry name" value="TONB_DEPENDENT_REC_3"/>
    <property type="match status" value="1"/>
</dbReference>
<keyword evidence="10 15" id="KW-0798">TonB box</keyword>
<keyword evidence="20" id="KW-1185">Reference proteome</keyword>
<keyword evidence="9" id="KW-0406">Ion transport</keyword>
<dbReference type="RefSeq" id="WP_200685290.1">
    <property type="nucleotide sequence ID" value="NZ_JAEPRQ010000002.1"/>
</dbReference>
<dbReference type="InterPro" id="IPR000531">
    <property type="entry name" value="Beta-barrel_TonB"/>
</dbReference>
<evidence type="ECO:0000256" key="5">
    <source>
        <dbReference type="ARBA" id="ARBA00022496"/>
    </source>
</evidence>
<dbReference type="AlphaFoldDB" id="A0A934SF76"/>
<feature type="domain" description="TonB-dependent receptor-like beta-barrel" evidence="17">
    <location>
        <begin position="274"/>
        <end position="682"/>
    </location>
</feature>
<dbReference type="GO" id="GO:0015344">
    <property type="term" value="F:siderophore uptake transmembrane transporter activity"/>
    <property type="evidence" value="ECO:0007669"/>
    <property type="project" value="TreeGrafter"/>
</dbReference>
<feature type="domain" description="TonB-dependent receptor plug" evidence="18">
    <location>
        <begin position="67"/>
        <end position="169"/>
    </location>
</feature>
<proteinExistence type="inferred from homology"/>
<dbReference type="Pfam" id="PF00593">
    <property type="entry name" value="TonB_dep_Rec_b-barrel"/>
    <property type="match status" value="1"/>
</dbReference>
<dbReference type="Gene3D" id="2.170.130.10">
    <property type="entry name" value="TonB-dependent receptor, plug domain"/>
    <property type="match status" value="1"/>
</dbReference>
<evidence type="ECO:0000256" key="11">
    <source>
        <dbReference type="ARBA" id="ARBA00023136"/>
    </source>
</evidence>
<dbReference type="GO" id="GO:0009279">
    <property type="term" value="C:cell outer membrane"/>
    <property type="evidence" value="ECO:0007669"/>
    <property type="project" value="UniProtKB-SubCell"/>
</dbReference>
<keyword evidence="5" id="KW-0410">Iron transport</keyword>
<comment type="subcellular location">
    <subcellularLocation>
        <location evidence="1 14">Cell outer membrane</location>
        <topology evidence="1 14">Multi-pass membrane protein</topology>
    </subcellularLocation>
</comment>
<evidence type="ECO:0000256" key="8">
    <source>
        <dbReference type="ARBA" id="ARBA00023004"/>
    </source>
</evidence>
<evidence type="ECO:0000256" key="13">
    <source>
        <dbReference type="ARBA" id="ARBA00023237"/>
    </source>
</evidence>
<evidence type="ECO:0000256" key="1">
    <source>
        <dbReference type="ARBA" id="ARBA00004571"/>
    </source>
</evidence>
<dbReference type="PANTHER" id="PTHR32552:SF68">
    <property type="entry name" value="FERRICHROME OUTER MEMBRANE TRANSPORTER_PHAGE RECEPTOR"/>
    <property type="match status" value="1"/>
</dbReference>
<accession>A0A934SF76</accession>
<dbReference type="CDD" id="cd01347">
    <property type="entry name" value="ligand_gated_channel"/>
    <property type="match status" value="1"/>
</dbReference>
<dbReference type="Proteomes" id="UP000640485">
    <property type="component" value="Unassembled WGS sequence"/>
</dbReference>
<evidence type="ECO:0000259" key="18">
    <source>
        <dbReference type="Pfam" id="PF07715"/>
    </source>
</evidence>
<keyword evidence="6 14" id="KW-0812">Transmembrane</keyword>
<dbReference type="NCBIfam" id="TIGR01783">
    <property type="entry name" value="TonB-siderophor"/>
    <property type="match status" value="1"/>
</dbReference>
<sequence length="711" mass="78082">MSANHLLLPLSLVLCATSPAALLAQDTATEPYTLQTITLHGESATGPIDGPFALESRTATKSDTPILETPRAISVVSSTEIAARGGAQTIGETLGYTPGVFSTPIATNRTNWTERLRGFSNYQSGYQDGLIDPTGMDRAQPQIEPFGAERVEVLKGPASVLYGQMSPGGMVNVVSKRPTFEPGGETMLQYGSYSRLQAGVDLNGVIGDGSSLGWRLVGMVQDANTMIDQVEDDRLYLAPSLTWRPDDATSLTILTHYRRATGAEGSQSVPPELIDQLPSDINIGDPNFDTYTQEQWAIGYEFSREITPNLTFTQNARYQRLDVSYRQLYIAFPTDDPTDTPSTYLRTPYLLDETLKQFAIDTRLTANFDTGAARHTLLAGVDYRHSKSVNGSDYLYGMGPAIDLLDPVYGLTFPDYPRAAASQEKISHTGIYLQDQVELGRWRLSAGLRHDSAKTSLDVEGTEWDTATDDSKVSWNAGVLYLMDNGLAPYASYATSFKPEPGQTWDKTPFEPSIGKQVEIGVKYQPTGSDTLLTFSAFDLRRTNVLTDDPDHQFESIQTGEVRMRGVEVEGRTKIGPVQAVMAYTYLDSEITEANDGTEGNRQFDTPRQLASIWLDYTFDEGALNGLTLGGGVRHWSGYWGDNGNAIWNKGQTLVDLAASYDFGARRPELAGVTLDLNVSNLADRRIEACTEWGCEFGDERVASATLRYKW</sequence>
<keyword evidence="7 16" id="KW-0732">Signal</keyword>
<feature type="chain" id="PRO_5037947083" evidence="16">
    <location>
        <begin position="25"/>
        <end position="711"/>
    </location>
</feature>
<dbReference type="PANTHER" id="PTHR32552">
    <property type="entry name" value="FERRICHROME IRON RECEPTOR-RELATED"/>
    <property type="match status" value="1"/>
</dbReference>
<dbReference type="InterPro" id="IPR037066">
    <property type="entry name" value="Plug_dom_sf"/>
</dbReference>
<dbReference type="InterPro" id="IPR012910">
    <property type="entry name" value="Plug_dom"/>
</dbReference>
<evidence type="ECO:0000256" key="7">
    <source>
        <dbReference type="ARBA" id="ARBA00022729"/>
    </source>
</evidence>
<evidence type="ECO:0000256" key="12">
    <source>
        <dbReference type="ARBA" id="ARBA00023170"/>
    </source>
</evidence>
<dbReference type="SUPFAM" id="SSF56935">
    <property type="entry name" value="Porins"/>
    <property type="match status" value="1"/>
</dbReference>
<dbReference type="InterPro" id="IPR036942">
    <property type="entry name" value="Beta-barrel_TonB_sf"/>
</dbReference>
<organism evidence="19 20">
    <name type="scientific">Paracoccus caeni</name>
    <dbReference type="NCBI Taxonomy" id="657651"/>
    <lineage>
        <taxon>Bacteria</taxon>
        <taxon>Pseudomonadati</taxon>
        <taxon>Pseudomonadota</taxon>
        <taxon>Alphaproteobacteria</taxon>
        <taxon>Rhodobacterales</taxon>
        <taxon>Paracoccaceae</taxon>
        <taxon>Paracoccus</taxon>
    </lineage>
</organism>
<dbReference type="InterPro" id="IPR010105">
    <property type="entry name" value="TonB_sidphr_rcpt"/>
</dbReference>
<comment type="caution">
    <text evidence="19">The sequence shown here is derived from an EMBL/GenBank/DDBJ whole genome shotgun (WGS) entry which is preliminary data.</text>
</comment>
<evidence type="ECO:0000313" key="19">
    <source>
        <dbReference type="EMBL" id="MBK4215891.1"/>
    </source>
</evidence>
<evidence type="ECO:0000256" key="16">
    <source>
        <dbReference type="SAM" id="SignalP"/>
    </source>
</evidence>
<dbReference type="Gene3D" id="2.40.170.20">
    <property type="entry name" value="TonB-dependent receptor, beta-barrel domain"/>
    <property type="match status" value="1"/>
</dbReference>
<reference evidence="19" key="1">
    <citation type="submission" date="2021-01" db="EMBL/GenBank/DDBJ databases">
        <title>Paracoccus amoyensis sp. nov., isolated from the surface seawater along the coast of Xiamen Island, China.</title>
        <authorList>
            <person name="Lyu L."/>
        </authorList>
    </citation>
    <scope>NUCLEOTIDE SEQUENCE</scope>
    <source>
        <strain evidence="19">MJ17</strain>
    </source>
</reference>
<gene>
    <name evidence="19" type="ORF">JJJ17_08145</name>
</gene>
<evidence type="ECO:0000256" key="15">
    <source>
        <dbReference type="RuleBase" id="RU003357"/>
    </source>
</evidence>
<evidence type="ECO:0000256" key="6">
    <source>
        <dbReference type="ARBA" id="ARBA00022692"/>
    </source>
</evidence>
<evidence type="ECO:0000313" key="20">
    <source>
        <dbReference type="Proteomes" id="UP000640485"/>
    </source>
</evidence>
<keyword evidence="8" id="KW-0408">Iron</keyword>
<dbReference type="GO" id="GO:0015891">
    <property type="term" value="P:siderophore transport"/>
    <property type="evidence" value="ECO:0007669"/>
    <property type="project" value="InterPro"/>
</dbReference>
<name>A0A934SF76_9RHOB</name>
<keyword evidence="3 14" id="KW-0813">Transport</keyword>
<evidence type="ECO:0000256" key="3">
    <source>
        <dbReference type="ARBA" id="ARBA00022448"/>
    </source>
</evidence>
<dbReference type="InterPro" id="IPR039426">
    <property type="entry name" value="TonB-dep_rcpt-like"/>
</dbReference>
<feature type="signal peptide" evidence="16">
    <location>
        <begin position="1"/>
        <end position="24"/>
    </location>
</feature>
<evidence type="ECO:0000256" key="10">
    <source>
        <dbReference type="ARBA" id="ARBA00023077"/>
    </source>
</evidence>
<dbReference type="Pfam" id="PF07715">
    <property type="entry name" value="Plug"/>
    <property type="match status" value="1"/>
</dbReference>
<keyword evidence="12 19" id="KW-0675">Receptor</keyword>
<comment type="similarity">
    <text evidence="2 14 15">Belongs to the TonB-dependent receptor family.</text>
</comment>
<evidence type="ECO:0000256" key="4">
    <source>
        <dbReference type="ARBA" id="ARBA00022452"/>
    </source>
</evidence>
<evidence type="ECO:0000256" key="9">
    <source>
        <dbReference type="ARBA" id="ARBA00023065"/>
    </source>
</evidence>
<keyword evidence="11 14" id="KW-0472">Membrane</keyword>
<dbReference type="GO" id="GO:0038023">
    <property type="term" value="F:signaling receptor activity"/>
    <property type="evidence" value="ECO:0007669"/>
    <property type="project" value="InterPro"/>
</dbReference>
<keyword evidence="4 14" id="KW-1134">Transmembrane beta strand</keyword>